<keyword evidence="3" id="KW-1185">Reference proteome</keyword>
<evidence type="ECO:0000313" key="2">
    <source>
        <dbReference type="EMBL" id="QGR20197.1"/>
    </source>
</evidence>
<evidence type="ECO:0000259" key="1">
    <source>
        <dbReference type="Pfam" id="PF07935"/>
    </source>
</evidence>
<reference evidence="2 3" key="1">
    <citation type="submission" date="2019-10" db="EMBL/GenBank/DDBJ databases">
        <title>Genome Sequences from Six Type Strain Members of the Archaeal Family Sulfolobaceae: Acidianus ambivalens, Acidianus infernus, Metallosphaera prunae, Stygiolobus azoricus, Sulfolobus metallicus, and Sulfurisphaera ohwakuensis.</title>
        <authorList>
            <person name="Counts J.A."/>
            <person name="Kelly R.M."/>
        </authorList>
    </citation>
    <scope>NUCLEOTIDE SEQUENCE [LARGE SCALE GENOMIC DNA]</scope>
    <source>
        <strain evidence="2 3">FC6</strain>
    </source>
</reference>
<dbReference type="EMBL" id="CP045483">
    <property type="protein sequence ID" value="QGR20197.1"/>
    <property type="molecule type" value="Genomic_DNA"/>
</dbReference>
<organism evidence="2 3">
    <name type="scientific">Stygiolobus azoricus</name>
    <dbReference type="NCBI Taxonomy" id="41675"/>
    <lineage>
        <taxon>Archaea</taxon>
        <taxon>Thermoproteota</taxon>
        <taxon>Thermoprotei</taxon>
        <taxon>Sulfolobales</taxon>
        <taxon>Sulfolobaceae</taxon>
        <taxon>Stygiolobus</taxon>
    </lineage>
</organism>
<evidence type="ECO:0000313" key="3">
    <source>
        <dbReference type="Proteomes" id="UP000423396"/>
    </source>
</evidence>
<dbReference type="Proteomes" id="UP000423396">
    <property type="component" value="Chromosome"/>
</dbReference>
<accession>A0A650CRT3</accession>
<feature type="domain" description="ORF D-335-like" evidence="1">
    <location>
        <begin position="27"/>
        <end position="67"/>
    </location>
</feature>
<name>A0A650CRT3_9CREN</name>
<protein>
    <recommendedName>
        <fullName evidence="1">ORF D-335-like domain-containing protein</fullName>
    </recommendedName>
</protein>
<gene>
    <name evidence="2" type="ORF">D1868_09505</name>
</gene>
<dbReference type="Pfam" id="PF07935">
    <property type="entry name" value="SSV1_ORF_D-335"/>
    <property type="match status" value="1"/>
</dbReference>
<sequence length="68" mass="8120">MHSQRLHQLNFRNVRTRNSFLANRLVFSAEQYKIRQRGKKYYVYKAEKVDGSNIKETYIGPLVKTIES</sequence>
<dbReference type="InterPro" id="IPR012922">
    <property type="entry name" value="ORF_D-335"/>
</dbReference>
<dbReference type="OrthoDB" id="44056at2157"/>
<dbReference type="AlphaFoldDB" id="A0A650CRT3"/>
<proteinExistence type="predicted"/>
<dbReference type="KEGG" id="sazo:D1868_09505"/>